<keyword evidence="2" id="KW-0812">Transmembrane</keyword>
<feature type="transmembrane region" description="Helical" evidence="2">
    <location>
        <begin position="93"/>
        <end position="115"/>
    </location>
</feature>
<name>E2SFE7_9ACTN</name>
<comment type="caution">
    <text evidence="3">The sequence shown here is derived from an EMBL/GenBank/DDBJ whole genome shotgun (WGS) entry which is preliminary data.</text>
</comment>
<protein>
    <recommendedName>
        <fullName evidence="5">DUF485 domain-containing protein</fullName>
    </recommendedName>
</protein>
<organism evidence="3 4">
    <name type="scientific">Aeromicrobium marinum DSM 15272</name>
    <dbReference type="NCBI Taxonomy" id="585531"/>
    <lineage>
        <taxon>Bacteria</taxon>
        <taxon>Bacillati</taxon>
        <taxon>Actinomycetota</taxon>
        <taxon>Actinomycetes</taxon>
        <taxon>Propionibacteriales</taxon>
        <taxon>Nocardioidaceae</taxon>
        <taxon>Aeromicrobium</taxon>
    </lineage>
</organism>
<keyword evidence="4" id="KW-1185">Reference proteome</keyword>
<accession>E2SFE7</accession>
<feature type="compositionally biased region" description="Pro residues" evidence="1">
    <location>
        <begin position="1"/>
        <end position="14"/>
    </location>
</feature>
<dbReference type="AlphaFoldDB" id="E2SFE7"/>
<evidence type="ECO:0000256" key="2">
    <source>
        <dbReference type="SAM" id="Phobius"/>
    </source>
</evidence>
<dbReference type="EMBL" id="ACLF03000012">
    <property type="protein sequence ID" value="EFQ82048.1"/>
    <property type="molecule type" value="Genomic_DNA"/>
</dbReference>
<feature type="transmembrane region" description="Helical" evidence="2">
    <location>
        <begin position="59"/>
        <end position="81"/>
    </location>
</feature>
<gene>
    <name evidence="3" type="ORF">HMPREF0063_12756</name>
</gene>
<evidence type="ECO:0000313" key="4">
    <source>
        <dbReference type="Proteomes" id="UP000003111"/>
    </source>
</evidence>
<dbReference type="eggNOG" id="ENOG5032YM2">
    <property type="taxonomic scope" value="Bacteria"/>
</dbReference>
<proteinExistence type="predicted"/>
<evidence type="ECO:0008006" key="5">
    <source>
        <dbReference type="Google" id="ProtNLM"/>
    </source>
</evidence>
<evidence type="ECO:0000313" key="3">
    <source>
        <dbReference type="EMBL" id="EFQ82048.1"/>
    </source>
</evidence>
<dbReference type="RefSeq" id="WP_007079411.1">
    <property type="nucleotide sequence ID" value="NZ_CM001024.1"/>
</dbReference>
<feature type="region of interest" description="Disordered" evidence="1">
    <location>
        <begin position="1"/>
        <end position="21"/>
    </location>
</feature>
<keyword evidence="2" id="KW-0472">Membrane</keyword>
<sequence length="135" mass="14414">MSGPDPAPTDPPAPGRVRITSPLTSAPAHVRRSVRQEIDETSGVGEVYVRSLVRTQLRAALTVVSTVLLTVGVLPLAFALSDDLSEARLFGVPLPWLVLGVGVYPGLILLGVLYVRFATRAERDFAALVEAQEDP</sequence>
<reference evidence="3" key="1">
    <citation type="submission" date="2010-08" db="EMBL/GenBank/DDBJ databases">
        <authorList>
            <person name="Muzny D."/>
            <person name="Qin X."/>
            <person name="Buhay C."/>
            <person name="Dugan-Rocha S."/>
            <person name="Ding Y."/>
            <person name="Chen G."/>
            <person name="Hawes A."/>
            <person name="Holder M."/>
            <person name="Jhangiani S."/>
            <person name="Johnson A."/>
            <person name="Khan Z."/>
            <person name="Li Z."/>
            <person name="Liu W."/>
            <person name="Liu X."/>
            <person name="Perez L."/>
            <person name="Shen H."/>
            <person name="Wang Q."/>
            <person name="Watt J."/>
            <person name="Xi L."/>
            <person name="Xin Y."/>
            <person name="Zhou J."/>
            <person name="Deng J."/>
            <person name="Jiang H."/>
            <person name="Liu Y."/>
            <person name="Qu J."/>
            <person name="Song X.-Z."/>
            <person name="Zhang L."/>
            <person name="Villasana D."/>
            <person name="Johnson A."/>
            <person name="Liu J."/>
            <person name="Liyanage D."/>
            <person name="Lorensuhewa L."/>
            <person name="Robinson T."/>
            <person name="Song A."/>
            <person name="Song B.-B."/>
            <person name="Dinh H."/>
            <person name="Thornton R."/>
            <person name="Coyle M."/>
            <person name="Francisco L."/>
            <person name="Jackson L."/>
            <person name="Javaid M."/>
            <person name="Korchina V."/>
            <person name="Kovar C."/>
            <person name="Mata R."/>
            <person name="Mathew T."/>
            <person name="Ngo R."/>
            <person name="Nguyen L."/>
            <person name="Nguyen N."/>
            <person name="Okwuonu G."/>
            <person name="Ongeri F."/>
            <person name="Pham C."/>
            <person name="Simmons D."/>
            <person name="Wilczek-Boney K."/>
            <person name="Hale W."/>
            <person name="Jakkamsetti A."/>
            <person name="Pham P."/>
            <person name="Ruth R."/>
            <person name="San Lucas F."/>
            <person name="Warren J."/>
            <person name="Zhang J."/>
            <person name="Zhao Z."/>
            <person name="Zhou C."/>
            <person name="Zhu D."/>
            <person name="Lee S."/>
            <person name="Bess C."/>
            <person name="Blankenburg K."/>
            <person name="Forbes L."/>
            <person name="Fu Q."/>
            <person name="Gubbala S."/>
            <person name="Hirani K."/>
            <person name="Jayaseelan J.C."/>
            <person name="Lara F."/>
            <person name="Munidasa M."/>
            <person name="Palculict T."/>
            <person name="Patil S."/>
            <person name="Pu L.-L."/>
            <person name="Saada N."/>
            <person name="Tang L."/>
            <person name="Weissenberger G."/>
            <person name="Zhu Y."/>
            <person name="Hemphill L."/>
            <person name="Shang Y."/>
            <person name="Youmans B."/>
            <person name="Ayvaz T."/>
            <person name="Ross M."/>
            <person name="Santibanez J."/>
            <person name="Aqrawi P."/>
            <person name="Gross S."/>
            <person name="Joshi V."/>
            <person name="Fowler G."/>
            <person name="Nazareth L."/>
            <person name="Reid J."/>
            <person name="Worley K."/>
            <person name="Petrosino J."/>
            <person name="Highlander S."/>
            <person name="Gibbs R."/>
        </authorList>
    </citation>
    <scope>NUCLEOTIDE SEQUENCE [LARGE SCALE GENOMIC DNA]</scope>
    <source>
        <strain evidence="3">DSM 15272</strain>
    </source>
</reference>
<dbReference type="STRING" id="585531.HMPREF0063_12756"/>
<dbReference type="HOGENOM" id="CLU_136228_1_0_11"/>
<dbReference type="OrthoDB" id="5186135at2"/>
<dbReference type="Proteomes" id="UP000003111">
    <property type="component" value="Unassembled WGS sequence"/>
</dbReference>
<evidence type="ECO:0000256" key="1">
    <source>
        <dbReference type="SAM" id="MobiDB-lite"/>
    </source>
</evidence>
<keyword evidence="2" id="KW-1133">Transmembrane helix</keyword>